<evidence type="ECO:0000256" key="1">
    <source>
        <dbReference type="SAM" id="MobiDB-lite"/>
    </source>
</evidence>
<dbReference type="NCBIfam" id="NF033807">
    <property type="entry name" value="CopL_fam"/>
    <property type="match status" value="1"/>
</dbReference>
<dbReference type="EMBL" id="VOHE01000003">
    <property type="protein sequence ID" value="TWT19612.1"/>
    <property type="molecule type" value="Genomic_DNA"/>
</dbReference>
<feature type="compositionally biased region" description="Low complexity" evidence="1">
    <location>
        <begin position="9"/>
        <end position="18"/>
    </location>
</feature>
<name>A0A5C5U244_9GAMM</name>
<feature type="region of interest" description="Disordered" evidence="1">
    <location>
        <begin position="1"/>
        <end position="117"/>
    </location>
</feature>
<protein>
    <submittedName>
        <fullName evidence="2">CopL family metal-binding regulatory protein</fullName>
    </submittedName>
</protein>
<dbReference type="InterPro" id="IPR048034">
    <property type="entry name" value="CopL-like"/>
</dbReference>
<evidence type="ECO:0000313" key="3">
    <source>
        <dbReference type="Proteomes" id="UP000315949"/>
    </source>
</evidence>
<sequence length="267" mass="27707">MPHQRRGPGDLPALAGPDPALPRPGRPGRARGLAHLRGLHGAAELRLDDRQADRARRRPRAGDRAHAGGAVGDGDRRHPHQHPAAPADHGRRRLPGRRPEHPLPREAAGRTQGTAAGHRLNRAAAAGTVAARRAILAVRPAPPPPVTASFLRLLLCLCLLVDTLGPAVAGTHLALARVAVDAPRPASVEAQAGHGCHDAAMLEREAPAAPDGDCLERCLELCLQHGVAMLPAPPALPATVQAPLPAATGQSQRGPVHAGPPLRPPIG</sequence>
<feature type="compositionally biased region" description="Basic residues" evidence="1">
    <location>
        <begin position="26"/>
        <end position="38"/>
    </location>
</feature>
<feature type="compositionally biased region" description="Basic and acidic residues" evidence="1">
    <location>
        <begin position="43"/>
        <end position="66"/>
    </location>
</feature>
<gene>
    <name evidence="2" type="ORF">FQY79_07130</name>
</gene>
<feature type="compositionally biased region" description="Basic and acidic residues" evidence="1">
    <location>
        <begin position="97"/>
        <end position="108"/>
    </location>
</feature>
<feature type="region of interest" description="Disordered" evidence="1">
    <location>
        <begin position="246"/>
        <end position="267"/>
    </location>
</feature>
<reference evidence="2 3" key="1">
    <citation type="submission" date="2019-07" db="EMBL/GenBank/DDBJ databases">
        <title>Luteimonas sp. YD-1 nov., isolated from acidic soil.</title>
        <authorList>
            <person name="Zhou J."/>
        </authorList>
    </citation>
    <scope>NUCLEOTIDE SEQUENCE [LARGE SCALE GENOMIC DNA]</scope>
    <source>
        <strain evidence="2 3">YD-1</strain>
    </source>
</reference>
<evidence type="ECO:0000313" key="2">
    <source>
        <dbReference type="EMBL" id="TWT19612.1"/>
    </source>
</evidence>
<proteinExistence type="predicted"/>
<dbReference type="AlphaFoldDB" id="A0A5C5U244"/>
<organism evidence="2 3">
    <name type="scientific">Luteimonas wenzhouensis</name>
    <dbReference type="NCBI Taxonomy" id="2599615"/>
    <lineage>
        <taxon>Bacteria</taxon>
        <taxon>Pseudomonadati</taxon>
        <taxon>Pseudomonadota</taxon>
        <taxon>Gammaproteobacteria</taxon>
        <taxon>Lysobacterales</taxon>
        <taxon>Lysobacteraceae</taxon>
        <taxon>Luteimonas</taxon>
    </lineage>
</organism>
<comment type="caution">
    <text evidence="2">The sequence shown here is derived from an EMBL/GenBank/DDBJ whole genome shotgun (WGS) entry which is preliminary data.</text>
</comment>
<dbReference type="Proteomes" id="UP000315949">
    <property type="component" value="Unassembled WGS sequence"/>
</dbReference>
<accession>A0A5C5U244</accession>
<keyword evidence="3" id="KW-1185">Reference proteome</keyword>